<dbReference type="AlphaFoldDB" id="A0A0C2C6I5"/>
<gene>
    <name evidence="1" type="ORF">ANCDUO_18027</name>
</gene>
<protein>
    <submittedName>
        <fullName evidence="1">Uncharacterized protein</fullName>
    </submittedName>
</protein>
<keyword evidence="2" id="KW-1185">Reference proteome</keyword>
<reference evidence="1 2" key="1">
    <citation type="submission" date="2013-12" db="EMBL/GenBank/DDBJ databases">
        <title>Draft genome of the parsitic nematode Ancylostoma duodenale.</title>
        <authorList>
            <person name="Mitreva M."/>
        </authorList>
    </citation>
    <scope>NUCLEOTIDE SEQUENCE [LARGE SCALE GENOMIC DNA]</scope>
    <source>
        <strain evidence="1 2">Zhejiang</strain>
    </source>
</reference>
<dbReference type="Proteomes" id="UP000054047">
    <property type="component" value="Unassembled WGS sequence"/>
</dbReference>
<evidence type="ECO:0000313" key="1">
    <source>
        <dbReference type="EMBL" id="KIH51878.1"/>
    </source>
</evidence>
<dbReference type="OrthoDB" id="2448405at2759"/>
<feature type="non-terminal residue" evidence="1">
    <location>
        <position position="1"/>
    </location>
</feature>
<dbReference type="EMBL" id="KN745165">
    <property type="protein sequence ID" value="KIH51878.1"/>
    <property type="molecule type" value="Genomic_DNA"/>
</dbReference>
<accession>A0A0C2C6I5</accession>
<proteinExistence type="predicted"/>
<name>A0A0C2C6I5_9BILA</name>
<organism evidence="1 2">
    <name type="scientific">Ancylostoma duodenale</name>
    <dbReference type="NCBI Taxonomy" id="51022"/>
    <lineage>
        <taxon>Eukaryota</taxon>
        <taxon>Metazoa</taxon>
        <taxon>Ecdysozoa</taxon>
        <taxon>Nematoda</taxon>
        <taxon>Chromadorea</taxon>
        <taxon>Rhabditida</taxon>
        <taxon>Rhabditina</taxon>
        <taxon>Rhabditomorpha</taxon>
        <taxon>Strongyloidea</taxon>
        <taxon>Ancylostomatidae</taxon>
        <taxon>Ancylostomatinae</taxon>
        <taxon>Ancylostoma</taxon>
    </lineage>
</organism>
<evidence type="ECO:0000313" key="2">
    <source>
        <dbReference type="Proteomes" id="UP000054047"/>
    </source>
</evidence>
<sequence length="67" mass="7537">NVDPAQFSTFADFRKTLRLKCETDKVAAYFQFTPDEKTPDTLYYQVLCSFPSRSAPPKVVSKAGTIV</sequence>